<dbReference type="InterPro" id="IPR053151">
    <property type="entry name" value="RNase_H-like"/>
</dbReference>
<dbReference type="Gene3D" id="3.30.420.10">
    <property type="entry name" value="Ribonuclease H-like superfamily/Ribonuclease H"/>
    <property type="match status" value="1"/>
</dbReference>
<dbReference type="CDD" id="cd06222">
    <property type="entry name" value="RNase_H_like"/>
    <property type="match status" value="1"/>
</dbReference>
<accession>A0AAV0H732</accession>
<sequence>MQFIQPSDHQRFFSTHLQDWILYHVRQEATSLEFGIICWSLWRTRNDRVFAGKITTSAAFIQRVRAWINVVQNALDKDRLIHQPSLPIRTEVEISWKPPPPEWVTLNSDGSVHTNSGHAAAGGLIRDHTGRCLAAYAINLGNCSITRAELRGAVEGLQLAWDTGFRRVRVELDSLCAVQLLGNLGEPDHHQAAIIQRFKELLTHQWEVVVSHIFREGNKCADHLASRGHLLAPGYHSIPCSDPILCNFIMYDCQGLSEPRLVLNEG</sequence>
<dbReference type="PANTHER" id="PTHR47723:SF13">
    <property type="entry name" value="PUTATIVE-RELATED"/>
    <property type="match status" value="1"/>
</dbReference>
<evidence type="ECO:0000313" key="3">
    <source>
        <dbReference type="Proteomes" id="UP001154282"/>
    </source>
</evidence>
<dbReference type="PROSITE" id="PS50879">
    <property type="entry name" value="RNASE_H_1"/>
    <property type="match status" value="1"/>
</dbReference>
<dbReference type="GO" id="GO:0003676">
    <property type="term" value="F:nucleic acid binding"/>
    <property type="evidence" value="ECO:0007669"/>
    <property type="project" value="InterPro"/>
</dbReference>
<dbReference type="SUPFAM" id="SSF53098">
    <property type="entry name" value="Ribonuclease H-like"/>
    <property type="match status" value="1"/>
</dbReference>
<dbReference type="AlphaFoldDB" id="A0AAV0H732"/>
<name>A0AAV0H732_9ROSI</name>
<keyword evidence="3" id="KW-1185">Reference proteome</keyword>
<proteinExistence type="predicted"/>
<evidence type="ECO:0000313" key="2">
    <source>
        <dbReference type="EMBL" id="CAI0380846.1"/>
    </source>
</evidence>
<dbReference type="GO" id="GO:0004523">
    <property type="term" value="F:RNA-DNA hybrid ribonuclease activity"/>
    <property type="evidence" value="ECO:0007669"/>
    <property type="project" value="InterPro"/>
</dbReference>
<dbReference type="PANTHER" id="PTHR47723">
    <property type="entry name" value="OS05G0353850 PROTEIN"/>
    <property type="match status" value="1"/>
</dbReference>
<feature type="domain" description="RNase H type-1" evidence="1">
    <location>
        <begin position="100"/>
        <end position="230"/>
    </location>
</feature>
<dbReference type="EMBL" id="CAMGYJ010000002">
    <property type="protein sequence ID" value="CAI0380846.1"/>
    <property type="molecule type" value="Genomic_DNA"/>
</dbReference>
<evidence type="ECO:0000259" key="1">
    <source>
        <dbReference type="PROSITE" id="PS50879"/>
    </source>
</evidence>
<gene>
    <name evidence="2" type="ORF">LITE_LOCUS2858</name>
</gene>
<reference evidence="2" key="1">
    <citation type="submission" date="2022-08" db="EMBL/GenBank/DDBJ databases">
        <authorList>
            <person name="Gutierrez-Valencia J."/>
        </authorList>
    </citation>
    <scope>NUCLEOTIDE SEQUENCE</scope>
</reference>
<dbReference type="InterPro" id="IPR044730">
    <property type="entry name" value="RNase_H-like_dom_plant"/>
</dbReference>
<dbReference type="InterPro" id="IPR012337">
    <property type="entry name" value="RNaseH-like_sf"/>
</dbReference>
<dbReference type="InterPro" id="IPR036397">
    <property type="entry name" value="RNaseH_sf"/>
</dbReference>
<organism evidence="2 3">
    <name type="scientific">Linum tenue</name>
    <dbReference type="NCBI Taxonomy" id="586396"/>
    <lineage>
        <taxon>Eukaryota</taxon>
        <taxon>Viridiplantae</taxon>
        <taxon>Streptophyta</taxon>
        <taxon>Embryophyta</taxon>
        <taxon>Tracheophyta</taxon>
        <taxon>Spermatophyta</taxon>
        <taxon>Magnoliopsida</taxon>
        <taxon>eudicotyledons</taxon>
        <taxon>Gunneridae</taxon>
        <taxon>Pentapetalae</taxon>
        <taxon>rosids</taxon>
        <taxon>fabids</taxon>
        <taxon>Malpighiales</taxon>
        <taxon>Linaceae</taxon>
        <taxon>Linum</taxon>
    </lineage>
</organism>
<dbReference type="InterPro" id="IPR002156">
    <property type="entry name" value="RNaseH_domain"/>
</dbReference>
<comment type="caution">
    <text evidence="2">The sequence shown here is derived from an EMBL/GenBank/DDBJ whole genome shotgun (WGS) entry which is preliminary data.</text>
</comment>
<dbReference type="Proteomes" id="UP001154282">
    <property type="component" value="Unassembled WGS sequence"/>
</dbReference>
<protein>
    <recommendedName>
        <fullName evidence="1">RNase H type-1 domain-containing protein</fullName>
    </recommendedName>
</protein>
<dbReference type="Pfam" id="PF13456">
    <property type="entry name" value="RVT_3"/>
    <property type="match status" value="1"/>
</dbReference>